<dbReference type="STRING" id="561184.SAMN05216376_10383"/>
<keyword evidence="3" id="KW-1185">Reference proteome</keyword>
<feature type="transmembrane region" description="Helical" evidence="1">
    <location>
        <begin position="71"/>
        <end position="93"/>
    </location>
</feature>
<keyword evidence="1" id="KW-0812">Transmembrane</keyword>
<feature type="transmembrane region" description="Helical" evidence="1">
    <location>
        <begin position="99"/>
        <end position="116"/>
    </location>
</feature>
<dbReference type="Pfam" id="PF11158">
    <property type="entry name" value="DUF2938"/>
    <property type="match status" value="1"/>
</dbReference>
<keyword evidence="1" id="KW-1133">Transmembrane helix</keyword>
<dbReference type="AlphaFoldDB" id="A0A0B3S465"/>
<dbReference type="OrthoDB" id="9812539at2"/>
<evidence type="ECO:0000256" key="1">
    <source>
        <dbReference type="SAM" id="Phobius"/>
    </source>
</evidence>
<keyword evidence="1" id="KW-0472">Membrane</keyword>
<accession>A0A0B3S465</accession>
<proteinExistence type="predicted"/>
<feature type="transmembrane region" description="Helical" evidence="1">
    <location>
        <begin position="137"/>
        <end position="156"/>
    </location>
</feature>
<evidence type="ECO:0008006" key="4">
    <source>
        <dbReference type="Google" id="ProtNLM"/>
    </source>
</evidence>
<organism evidence="2 3">
    <name type="scientific">Mameliella alba</name>
    <dbReference type="NCBI Taxonomy" id="561184"/>
    <lineage>
        <taxon>Bacteria</taxon>
        <taxon>Pseudomonadati</taxon>
        <taxon>Pseudomonadota</taxon>
        <taxon>Alphaproteobacteria</taxon>
        <taxon>Rhodobacterales</taxon>
        <taxon>Roseobacteraceae</taxon>
        <taxon>Mameliella</taxon>
    </lineage>
</organism>
<dbReference type="InterPro" id="IPR021329">
    <property type="entry name" value="DUF2938"/>
</dbReference>
<feature type="transmembrane region" description="Helical" evidence="1">
    <location>
        <begin position="6"/>
        <end position="25"/>
    </location>
</feature>
<dbReference type="Proteomes" id="UP000030960">
    <property type="component" value="Unassembled WGS sequence"/>
</dbReference>
<name>A0A0B3S465_9RHOB</name>
<comment type="caution">
    <text evidence="2">The sequence shown here is derived from an EMBL/GenBank/DDBJ whole genome shotgun (WGS) entry which is preliminary data.</text>
</comment>
<evidence type="ECO:0000313" key="3">
    <source>
        <dbReference type="Proteomes" id="UP000030960"/>
    </source>
</evidence>
<protein>
    <recommendedName>
        <fullName evidence="4">DUF2938 domain-containing protein</fullName>
    </recommendedName>
</protein>
<gene>
    <name evidence="2" type="ORF">OA50_00081</name>
</gene>
<evidence type="ECO:0000313" key="2">
    <source>
        <dbReference type="EMBL" id="KHQ55047.1"/>
    </source>
</evidence>
<sequence>MGVIWAGVVIGIGGTVAMDLWALLLDRLAGQGRPNWGNVGRWVGWLFRGRVFHEDIGAAAPVAGERALGWAFHYLVGVVYGVVFALIVGGAWFDAPVFWMAWIWGIVTIAGGWFLLHPGMGLGWALSRTERPWKGRVMGLLAHSVFALGLWATALAL</sequence>
<reference evidence="2 3" key="1">
    <citation type="submission" date="2014-10" db="EMBL/GenBank/DDBJ databases">
        <title>Genome sequence of Ponticoccus sp. strain UMTAT08 isolated from clonal culture of toxic dinoflagellate Alexandrium tamiyavanichii.</title>
        <authorList>
            <person name="Gan H.Y."/>
            <person name="Muhd D.-D."/>
            <person name="Mohd Noor M.E."/>
            <person name="Yeong Y.S."/>
            <person name="Usup G."/>
        </authorList>
    </citation>
    <scope>NUCLEOTIDE SEQUENCE [LARGE SCALE GENOMIC DNA]</scope>
    <source>
        <strain evidence="2 3">UMTAT08</strain>
    </source>
</reference>
<dbReference type="EMBL" id="JSUQ01000001">
    <property type="protein sequence ID" value="KHQ55047.1"/>
    <property type="molecule type" value="Genomic_DNA"/>
</dbReference>
<dbReference type="RefSeq" id="WP_043135977.1">
    <property type="nucleotide sequence ID" value="NZ_JSUQ01000001.1"/>
</dbReference>